<evidence type="ECO:0000313" key="2">
    <source>
        <dbReference type="EMBL" id="ORY67450.1"/>
    </source>
</evidence>
<feature type="region of interest" description="Disordered" evidence="1">
    <location>
        <begin position="189"/>
        <end position="250"/>
    </location>
</feature>
<feature type="region of interest" description="Disordered" evidence="1">
    <location>
        <begin position="106"/>
        <end position="125"/>
    </location>
</feature>
<dbReference type="RefSeq" id="XP_040718074.1">
    <property type="nucleotide sequence ID" value="XM_040853761.1"/>
</dbReference>
<feature type="compositionally biased region" description="Basic and acidic residues" evidence="1">
    <location>
        <begin position="341"/>
        <end position="350"/>
    </location>
</feature>
<feature type="compositionally biased region" description="Basic and acidic residues" evidence="1">
    <location>
        <begin position="195"/>
        <end position="204"/>
    </location>
</feature>
<proteinExistence type="predicted"/>
<protein>
    <submittedName>
        <fullName evidence="2">Uncharacterized protein</fullName>
    </submittedName>
</protein>
<feature type="compositionally biased region" description="Polar residues" evidence="1">
    <location>
        <begin position="205"/>
        <end position="227"/>
    </location>
</feature>
<gene>
    <name evidence="2" type="ORF">BCR38DRAFT_158463</name>
</gene>
<feature type="region of interest" description="Disordered" evidence="1">
    <location>
        <begin position="21"/>
        <end position="51"/>
    </location>
</feature>
<accession>A0A1Y2E7D5</accession>
<dbReference type="OrthoDB" id="5403157at2759"/>
<dbReference type="Proteomes" id="UP000193689">
    <property type="component" value="Unassembled WGS sequence"/>
</dbReference>
<comment type="caution">
    <text evidence="2">The sequence shown here is derived from an EMBL/GenBank/DDBJ whole genome shotgun (WGS) entry which is preliminary data.</text>
</comment>
<feature type="compositionally biased region" description="Polar residues" evidence="1">
    <location>
        <begin position="114"/>
        <end position="123"/>
    </location>
</feature>
<feature type="region of interest" description="Disordered" evidence="1">
    <location>
        <begin position="294"/>
        <end position="319"/>
    </location>
</feature>
<keyword evidence="3" id="KW-1185">Reference proteome</keyword>
<dbReference type="GeneID" id="63769973"/>
<evidence type="ECO:0000313" key="3">
    <source>
        <dbReference type="Proteomes" id="UP000193689"/>
    </source>
</evidence>
<organism evidence="2 3">
    <name type="scientific">Pseudomassariella vexata</name>
    <dbReference type="NCBI Taxonomy" id="1141098"/>
    <lineage>
        <taxon>Eukaryota</taxon>
        <taxon>Fungi</taxon>
        <taxon>Dikarya</taxon>
        <taxon>Ascomycota</taxon>
        <taxon>Pezizomycotina</taxon>
        <taxon>Sordariomycetes</taxon>
        <taxon>Xylariomycetidae</taxon>
        <taxon>Amphisphaeriales</taxon>
        <taxon>Pseudomassariaceae</taxon>
        <taxon>Pseudomassariella</taxon>
    </lineage>
</organism>
<reference evidence="2 3" key="1">
    <citation type="submission" date="2016-07" db="EMBL/GenBank/DDBJ databases">
        <title>Pervasive Adenine N6-methylation of Active Genes in Fungi.</title>
        <authorList>
            <consortium name="DOE Joint Genome Institute"/>
            <person name="Mondo S.J."/>
            <person name="Dannebaum R.O."/>
            <person name="Kuo R.C."/>
            <person name="Labutti K."/>
            <person name="Haridas S."/>
            <person name="Kuo A."/>
            <person name="Salamov A."/>
            <person name="Ahrendt S.R."/>
            <person name="Lipzen A."/>
            <person name="Sullivan W."/>
            <person name="Andreopoulos W.B."/>
            <person name="Clum A."/>
            <person name="Lindquist E."/>
            <person name="Daum C."/>
            <person name="Ramamoorthy G.K."/>
            <person name="Gryganskyi A."/>
            <person name="Culley D."/>
            <person name="Magnuson J.K."/>
            <person name="James T.Y."/>
            <person name="O'Malley M.A."/>
            <person name="Stajich J.E."/>
            <person name="Spatafora J.W."/>
            <person name="Visel A."/>
            <person name="Grigoriev I.V."/>
        </authorList>
    </citation>
    <scope>NUCLEOTIDE SEQUENCE [LARGE SCALE GENOMIC DNA]</scope>
    <source>
        <strain evidence="2 3">CBS 129021</strain>
    </source>
</reference>
<name>A0A1Y2E7D5_9PEZI</name>
<evidence type="ECO:0000256" key="1">
    <source>
        <dbReference type="SAM" id="MobiDB-lite"/>
    </source>
</evidence>
<dbReference type="InParanoid" id="A0A1Y2E7D5"/>
<feature type="region of interest" description="Disordered" evidence="1">
    <location>
        <begin position="341"/>
        <end position="362"/>
    </location>
</feature>
<dbReference type="EMBL" id="MCFJ01000004">
    <property type="protein sequence ID" value="ORY67450.1"/>
    <property type="molecule type" value="Genomic_DNA"/>
</dbReference>
<sequence>MMDYPYKTVRHHLRHATTLKLSTDIDNDTPPDAATDSPLLDSPQSSRSRPIAIEFPTTKKVTSNGSSVYTPPAPLSARGDLPGGYFPLHEKQPRVYRSHPFHLDASKARKRSIQRASQSSSPEAQVLLSAPTVPGVLAPAPSPPATAPMLVMPESVTMASPANTAMSTTPVTSYIPSGVHANPLPMGKYYPSNYESRKAAKREQQQQGVRPTSSGSSTMAATRSDSQIPMYRGDSPLGHSRNESEAKRRLQQYQRDMIAQATLVLNSGNINAAGLNASSLRNMGFNSVATKPSKPRLAPLGSPGPVTPMDLESGDDGYLGARVPGSNEAAQVEEIARAIRADGERRRREGANSPAVEAGPIF</sequence>
<dbReference type="AlphaFoldDB" id="A0A1Y2E7D5"/>